<proteinExistence type="predicted"/>
<gene>
    <name evidence="1" type="ORF">HAX54_044108</name>
</gene>
<comment type="caution">
    <text evidence="1">The sequence shown here is derived from an EMBL/GenBank/DDBJ whole genome shotgun (WGS) entry which is preliminary data.</text>
</comment>
<sequence length="82" mass="9284">MCISDSSVGYAETPMECRFGLILALGHCLDPALHWQFTNKDRRFTTLSLIKYLLPQLFVSHRRFSGSPRIPFCGSPVFSQSC</sequence>
<dbReference type="Proteomes" id="UP000823775">
    <property type="component" value="Unassembled WGS sequence"/>
</dbReference>
<organism evidence="1 2">
    <name type="scientific">Datura stramonium</name>
    <name type="common">Jimsonweed</name>
    <name type="synonym">Common thornapple</name>
    <dbReference type="NCBI Taxonomy" id="4076"/>
    <lineage>
        <taxon>Eukaryota</taxon>
        <taxon>Viridiplantae</taxon>
        <taxon>Streptophyta</taxon>
        <taxon>Embryophyta</taxon>
        <taxon>Tracheophyta</taxon>
        <taxon>Spermatophyta</taxon>
        <taxon>Magnoliopsida</taxon>
        <taxon>eudicotyledons</taxon>
        <taxon>Gunneridae</taxon>
        <taxon>Pentapetalae</taxon>
        <taxon>asterids</taxon>
        <taxon>lamiids</taxon>
        <taxon>Solanales</taxon>
        <taxon>Solanaceae</taxon>
        <taxon>Solanoideae</taxon>
        <taxon>Datureae</taxon>
        <taxon>Datura</taxon>
    </lineage>
</organism>
<dbReference type="EMBL" id="JACEIK010006689">
    <property type="protein sequence ID" value="MCE2056140.1"/>
    <property type="molecule type" value="Genomic_DNA"/>
</dbReference>
<keyword evidence="2" id="KW-1185">Reference proteome</keyword>
<name>A0ABS8W4P8_DATST</name>
<reference evidence="1 2" key="1">
    <citation type="journal article" date="2021" name="BMC Genomics">
        <title>Datura genome reveals duplications of psychoactive alkaloid biosynthetic genes and high mutation rate following tissue culture.</title>
        <authorList>
            <person name="Rajewski A."/>
            <person name="Carter-House D."/>
            <person name="Stajich J."/>
            <person name="Litt A."/>
        </authorList>
    </citation>
    <scope>NUCLEOTIDE SEQUENCE [LARGE SCALE GENOMIC DNA]</scope>
    <source>
        <strain evidence="1">AR-01</strain>
    </source>
</reference>
<feature type="non-terminal residue" evidence="1">
    <location>
        <position position="82"/>
    </location>
</feature>
<protein>
    <submittedName>
        <fullName evidence="1">Uncharacterized protein</fullName>
    </submittedName>
</protein>
<evidence type="ECO:0000313" key="1">
    <source>
        <dbReference type="EMBL" id="MCE2056140.1"/>
    </source>
</evidence>
<evidence type="ECO:0000313" key="2">
    <source>
        <dbReference type="Proteomes" id="UP000823775"/>
    </source>
</evidence>
<accession>A0ABS8W4P8</accession>